<sequence length="180" mass="20261">MRRSSGRGKGKLFIFVLLFLLIVWPSYQLYQVFGGSDHREDAGRMLYEVALFQMGLVQSSLTEVASMSNTGQLDAVKLAVYSANYTHDRLVLAYGKDKLKPLDAFNKMLEFITSAQIAGYRPLHAEEKQMLQEVKKLFGELYEAYAQLITSNGHVISSEAVIVSKANDSMMKVLEQQLKP</sequence>
<evidence type="ECO:0008006" key="3">
    <source>
        <dbReference type="Google" id="ProtNLM"/>
    </source>
</evidence>
<evidence type="ECO:0000313" key="2">
    <source>
        <dbReference type="Proteomes" id="UP000190188"/>
    </source>
</evidence>
<reference evidence="1 2" key="1">
    <citation type="submission" date="2017-01" db="EMBL/GenBank/DDBJ databases">
        <title>Genome analysis of Paenibacillus selenitrireducens ES3-24.</title>
        <authorList>
            <person name="Xu D."/>
            <person name="Yao R."/>
            <person name="Zheng S."/>
        </authorList>
    </citation>
    <scope>NUCLEOTIDE SEQUENCE [LARGE SCALE GENOMIC DNA]</scope>
    <source>
        <strain evidence="1 2">ES3-24</strain>
    </source>
</reference>
<protein>
    <recommendedName>
        <fullName evidence="3">S-adenosylmethionine decarboxylase</fullName>
    </recommendedName>
</protein>
<organism evidence="1 2">
    <name type="scientific">Paenibacillus selenitireducens</name>
    <dbReference type="NCBI Taxonomy" id="1324314"/>
    <lineage>
        <taxon>Bacteria</taxon>
        <taxon>Bacillati</taxon>
        <taxon>Bacillota</taxon>
        <taxon>Bacilli</taxon>
        <taxon>Bacillales</taxon>
        <taxon>Paenibacillaceae</taxon>
        <taxon>Paenibacillus</taxon>
    </lineage>
</organism>
<keyword evidence="2" id="KW-1185">Reference proteome</keyword>
<dbReference type="RefSeq" id="WP_078497676.1">
    <property type="nucleotide sequence ID" value="NZ_MSZX01000002.1"/>
</dbReference>
<dbReference type="Proteomes" id="UP000190188">
    <property type="component" value="Unassembled WGS sequence"/>
</dbReference>
<dbReference type="EMBL" id="MSZX01000002">
    <property type="protein sequence ID" value="OPA80326.1"/>
    <property type="molecule type" value="Genomic_DNA"/>
</dbReference>
<accession>A0A1T2XKS6</accession>
<comment type="caution">
    <text evidence="1">The sequence shown here is derived from an EMBL/GenBank/DDBJ whole genome shotgun (WGS) entry which is preliminary data.</text>
</comment>
<dbReference type="STRING" id="1324314.BVG16_06220"/>
<name>A0A1T2XKS6_9BACL</name>
<dbReference type="OrthoDB" id="2594503at2"/>
<dbReference type="AlphaFoldDB" id="A0A1T2XKS6"/>
<gene>
    <name evidence="1" type="ORF">BVG16_06220</name>
</gene>
<proteinExistence type="predicted"/>
<evidence type="ECO:0000313" key="1">
    <source>
        <dbReference type="EMBL" id="OPA80326.1"/>
    </source>
</evidence>